<evidence type="ECO:0000259" key="7">
    <source>
        <dbReference type="PROSITE" id="PS50111"/>
    </source>
</evidence>
<dbReference type="PANTHER" id="PTHR32089:SF112">
    <property type="entry name" value="LYSOZYME-LIKE PROTEIN-RELATED"/>
    <property type="match status" value="1"/>
</dbReference>
<evidence type="ECO:0000256" key="4">
    <source>
        <dbReference type="ARBA" id="ARBA00029447"/>
    </source>
</evidence>
<keyword evidence="6" id="KW-0812">Transmembrane</keyword>
<evidence type="ECO:0000256" key="1">
    <source>
        <dbReference type="ARBA" id="ARBA00004429"/>
    </source>
</evidence>
<reference evidence="11 12" key="1">
    <citation type="submission" date="2018-09" db="EMBL/GenBank/DDBJ databases">
        <title>Whole genome based analysis of evolution and adaptive divergence in Indian and Brazilian strains of Azospirillum brasilense.</title>
        <authorList>
            <person name="Singh C."/>
            <person name="Tripathi A.K."/>
        </authorList>
    </citation>
    <scope>NUCLEOTIDE SEQUENCE [LARGE SCALE GENOMIC DNA]</scope>
    <source>
        <strain evidence="11 12">MTCC4038</strain>
    </source>
</reference>
<dbReference type="SUPFAM" id="SSF58104">
    <property type="entry name" value="Methyl-accepting chemotaxis protein (MCP) signaling domain"/>
    <property type="match status" value="1"/>
</dbReference>
<dbReference type="PANTHER" id="PTHR32089">
    <property type="entry name" value="METHYL-ACCEPTING CHEMOTAXIS PROTEIN MCPB"/>
    <property type="match status" value="1"/>
</dbReference>
<evidence type="ECO:0000259" key="8">
    <source>
        <dbReference type="PROSITE" id="PS50192"/>
    </source>
</evidence>
<evidence type="ECO:0000256" key="3">
    <source>
        <dbReference type="ARBA" id="ARBA00023224"/>
    </source>
</evidence>
<evidence type="ECO:0000313" key="13">
    <source>
        <dbReference type="Proteomes" id="UP001277471"/>
    </source>
</evidence>
<dbReference type="SMART" id="SM00283">
    <property type="entry name" value="MA"/>
    <property type="match status" value="1"/>
</dbReference>
<keyword evidence="3 5" id="KW-0807">Transducer</keyword>
<feature type="transmembrane region" description="Helical" evidence="6">
    <location>
        <begin position="192"/>
        <end position="216"/>
    </location>
</feature>
<dbReference type="GeneID" id="56452658"/>
<gene>
    <name evidence="11" type="ORF">D3868_04150</name>
    <name evidence="10" type="ORF">SIM66_25225</name>
</gene>
<feature type="transmembrane region" description="Helical" evidence="6">
    <location>
        <begin position="14"/>
        <end position="36"/>
    </location>
</feature>
<dbReference type="InterPro" id="IPR024478">
    <property type="entry name" value="HlyB_4HB_MCP"/>
</dbReference>
<evidence type="ECO:0000313" key="10">
    <source>
        <dbReference type="EMBL" id="MDX5954478.1"/>
    </source>
</evidence>
<organism evidence="11 12">
    <name type="scientific">Azospirillum brasilense</name>
    <dbReference type="NCBI Taxonomy" id="192"/>
    <lineage>
        <taxon>Bacteria</taxon>
        <taxon>Pseudomonadati</taxon>
        <taxon>Pseudomonadota</taxon>
        <taxon>Alphaproteobacteria</taxon>
        <taxon>Rhodospirillales</taxon>
        <taxon>Azospirillaceae</taxon>
        <taxon>Azospirillum</taxon>
    </lineage>
</organism>
<dbReference type="GO" id="GO:0006935">
    <property type="term" value="P:chemotaxis"/>
    <property type="evidence" value="ECO:0007669"/>
    <property type="project" value="InterPro"/>
</dbReference>
<dbReference type="EMBL" id="JAWXYC010000004">
    <property type="protein sequence ID" value="MDX5954478.1"/>
    <property type="molecule type" value="Genomic_DNA"/>
</dbReference>
<dbReference type="PROSITE" id="PS50885">
    <property type="entry name" value="HAMP"/>
    <property type="match status" value="1"/>
</dbReference>
<dbReference type="Gene3D" id="1.10.8.500">
    <property type="entry name" value="HAMP domain in histidine kinase"/>
    <property type="match status" value="1"/>
</dbReference>
<dbReference type="Pfam" id="PF12729">
    <property type="entry name" value="4HB_MCP_1"/>
    <property type="match status" value="1"/>
</dbReference>
<proteinExistence type="inferred from homology"/>
<keyword evidence="13" id="KW-1185">Reference proteome</keyword>
<dbReference type="KEGG" id="abf:AMK58_09970"/>
<keyword evidence="6" id="KW-1133">Transmembrane helix</keyword>
<dbReference type="Pfam" id="PF00015">
    <property type="entry name" value="MCPsignal"/>
    <property type="match status" value="1"/>
</dbReference>
<keyword evidence="2" id="KW-0997">Cell inner membrane</keyword>
<feature type="domain" description="Methyl-accepting transducer" evidence="7">
    <location>
        <begin position="307"/>
        <end position="543"/>
    </location>
</feature>
<accession>A0A0P0EAN5</accession>
<dbReference type="PROSITE" id="PS50111">
    <property type="entry name" value="CHEMOTAXIS_TRANSDUC_2"/>
    <property type="match status" value="1"/>
</dbReference>
<dbReference type="InterPro" id="IPR004090">
    <property type="entry name" value="Chemotax_Me-accpt_rcpt"/>
</dbReference>
<dbReference type="Proteomes" id="UP000298774">
    <property type="component" value="Chromosome"/>
</dbReference>
<evidence type="ECO:0000313" key="12">
    <source>
        <dbReference type="Proteomes" id="UP000298774"/>
    </source>
</evidence>
<feature type="domain" description="T-SNARE coiled-coil homology" evidence="8">
    <location>
        <begin position="469"/>
        <end position="521"/>
    </location>
</feature>
<dbReference type="CDD" id="cd06225">
    <property type="entry name" value="HAMP"/>
    <property type="match status" value="1"/>
</dbReference>
<dbReference type="AlphaFoldDB" id="A0A0P0EAN5"/>
<dbReference type="PROSITE" id="PS50192">
    <property type="entry name" value="T_SNARE"/>
    <property type="match status" value="1"/>
</dbReference>
<dbReference type="InterPro" id="IPR004089">
    <property type="entry name" value="MCPsignal_dom"/>
</dbReference>
<dbReference type="InterPro" id="IPR003660">
    <property type="entry name" value="HAMP_dom"/>
</dbReference>
<protein>
    <submittedName>
        <fullName evidence="11">HAMP domain-containing protein</fullName>
    </submittedName>
    <submittedName>
        <fullName evidence="10">Methyl-accepting chemotaxis protein</fullName>
    </submittedName>
</protein>
<dbReference type="GO" id="GO:0007165">
    <property type="term" value="P:signal transduction"/>
    <property type="evidence" value="ECO:0007669"/>
    <property type="project" value="UniProtKB-KW"/>
</dbReference>
<evidence type="ECO:0000256" key="6">
    <source>
        <dbReference type="SAM" id="Phobius"/>
    </source>
</evidence>
<name>A0A0P0EAN5_AZOBR</name>
<evidence type="ECO:0000256" key="5">
    <source>
        <dbReference type="PROSITE-ProRule" id="PRU00284"/>
    </source>
</evidence>
<evidence type="ECO:0000313" key="11">
    <source>
        <dbReference type="EMBL" id="QCO08302.1"/>
    </source>
</evidence>
<comment type="similarity">
    <text evidence="4">Belongs to the methyl-accepting chemotaxis (MCP) protein family.</text>
</comment>
<dbReference type="InterPro" id="IPR000727">
    <property type="entry name" value="T_SNARE_dom"/>
</dbReference>
<evidence type="ECO:0000256" key="2">
    <source>
        <dbReference type="ARBA" id="ARBA00022519"/>
    </source>
</evidence>
<sequence>MEGVLARISISGKIYSVVAILGVVAAIIGGVGSFGMQAYDDKFDQIQNWSRRSLINEQINSLIYKVVMDSRGIYAADGTADATPYAKNILGATSELEKLMGKLEDMQPPENKAAFGEVQQTARAFVLHRNEVARLGMEASPDKAREHGDTTEGRGIRTKLGQYMEKASERNMQGIAQANDELSAVNSLMTTLMMVVGIGGGLGALALSVLVARIGISRPIAGITDVMARLATGDTSVTVPGLGRGDEIGGMAKAVAVFKDNAVDRERMRVAEEAERRAKERRTHAVEELVQSFDRNVSGILRTVASAATELEATAQSMLTTADQTKGQAASTAAAAEQASVNVQTVAAATNELSASINEISGQVTRSTNIASHAVGEAQQTNERVQGLVAQAQRIGDVVKLITDIASQTNLLALNATIEAARAGEAGKGFAVVASEVKNLANQTAKATEEIASQIASMQEATGGAAAAINGIGDTIGTISEIATIIASAVEEQGSATGEIARNVQQAAQGTHLVTTNITEVSDGATQTGSAATQVLGAAGELSRQSEVLRTEVERFLAGIRAA</sequence>
<keyword evidence="6" id="KW-0472">Membrane</keyword>
<comment type="subcellular location">
    <subcellularLocation>
        <location evidence="1">Cell inner membrane</location>
        <topology evidence="1">Multi-pass membrane protein</topology>
    </subcellularLocation>
</comment>
<dbReference type="RefSeq" id="WP_035674949.1">
    <property type="nucleotide sequence ID" value="NZ_CP012914.1"/>
</dbReference>
<feature type="domain" description="HAMP" evidence="9">
    <location>
        <begin position="214"/>
        <end position="267"/>
    </location>
</feature>
<keyword evidence="2" id="KW-1003">Cell membrane</keyword>
<dbReference type="Proteomes" id="UP001277471">
    <property type="component" value="Unassembled WGS sequence"/>
</dbReference>
<dbReference type="EMBL" id="CP032339">
    <property type="protein sequence ID" value="QCO08302.1"/>
    <property type="molecule type" value="Genomic_DNA"/>
</dbReference>
<dbReference type="PRINTS" id="PR00260">
    <property type="entry name" value="CHEMTRNSDUCR"/>
</dbReference>
<dbReference type="Gene3D" id="1.10.287.950">
    <property type="entry name" value="Methyl-accepting chemotaxis protein"/>
    <property type="match status" value="1"/>
</dbReference>
<dbReference type="Pfam" id="PF00672">
    <property type="entry name" value="HAMP"/>
    <property type="match status" value="1"/>
</dbReference>
<dbReference type="GO" id="GO:0005886">
    <property type="term" value="C:plasma membrane"/>
    <property type="evidence" value="ECO:0007669"/>
    <property type="project" value="UniProtKB-SubCell"/>
</dbReference>
<dbReference type="GO" id="GO:0004888">
    <property type="term" value="F:transmembrane signaling receptor activity"/>
    <property type="evidence" value="ECO:0007669"/>
    <property type="project" value="InterPro"/>
</dbReference>
<reference evidence="10 13" key="2">
    <citation type="submission" date="2023-11" db="EMBL/GenBank/DDBJ databases">
        <title>MicrobeMod: A computational toolkit for identifying prokaryotic methylation and restriction-modification with nanopore sequencing.</title>
        <authorList>
            <person name="Crits-Christoph A."/>
            <person name="Kang S.C."/>
            <person name="Lee H."/>
            <person name="Ostrov N."/>
        </authorList>
    </citation>
    <scope>NUCLEOTIDE SEQUENCE [LARGE SCALE GENOMIC DNA]</scope>
    <source>
        <strain evidence="10 13">ATCC 29145</strain>
    </source>
</reference>
<dbReference type="SMART" id="SM00304">
    <property type="entry name" value="HAMP"/>
    <property type="match status" value="1"/>
</dbReference>
<evidence type="ECO:0000259" key="9">
    <source>
        <dbReference type="PROSITE" id="PS50885"/>
    </source>
</evidence>